<dbReference type="PROSITE" id="PS50206">
    <property type="entry name" value="RHODANESE_3"/>
    <property type="match status" value="1"/>
</dbReference>
<gene>
    <name evidence="2" type="ordered locus">SAR116_0301</name>
</gene>
<dbReference type="EC" id="3.1.2.6" evidence="2"/>
<dbReference type="CDD" id="cd01447">
    <property type="entry name" value="Polysulfide_ST"/>
    <property type="match status" value="1"/>
</dbReference>
<keyword evidence="3" id="KW-1185">Reference proteome</keyword>
<dbReference type="Gene3D" id="3.40.250.10">
    <property type="entry name" value="Rhodanese-like domain"/>
    <property type="match status" value="1"/>
</dbReference>
<proteinExistence type="predicted"/>
<dbReference type="InterPro" id="IPR001763">
    <property type="entry name" value="Rhodanese-like_dom"/>
</dbReference>
<dbReference type="EMBL" id="CP001751">
    <property type="protein sequence ID" value="ADE38544.1"/>
    <property type="molecule type" value="Genomic_DNA"/>
</dbReference>
<name>D5BQ46_PUNMI</name>
<dbReference type="RefSeq" id="WP_013045174.1">
    <property type="nucleotide sequence ID" value="NC_014010.1"/>
</dbReference>
<dbReference type="PANTHER" id="PTHR44086">
    <property type="entry name" value="THIOSULFATE SULFURTRANSFERASE RDL2, MITOCHONDRIAL-RELATED"/>
    <property type="match status" value="1"/>
</dbReference>
<evidence type="ECO:0000313" key="2">
    <source>
        <dbReference type="EMBL" id="ADE38544.1"/>
    </source>
</evidence>
<evidence type="ECO:0000259" key="1">
    <source>
        <dbReference type="PROSITE" id="PS50206"/>
    </source>
</evidence>
<dbReference type="eggNOG" id="COG0607">
    <property type="taxonomic scope" value="Bacteria"/>
</dbReference>
<reference evidence="2 3" key="1">
    <citation type="journal article" date="2010" name="J. Bacteriol.">
        <title>Complete genome sequence of "Candidatus Puniceispirillum marinum" IMCC1322, a representative of the SAR116 clade in the Alphaproteobacteria.</title>
        <authorList>
            <person name="Oh H.M."/>
            <person name="Kwon K.K."/>
            <person name="Kang I."/>
            <person name="Kang S.G."/>
            <person name="Lee J.H."/>
            <person name="Kim S.J."/>
            <person name="Cho J.C."/>
        </authorList>
    </citation>
    <scope>NUCLEOTIDE SEQUENCE [LARGE SCALE GENOMIC DNA]</scope>
    <source>
        <strain evidence="2 3">IMCC1322</strain>
    </source>
</reference>
<protein>
    <submittedName>
        <fullName evidence="2">Rhodanese domain protein</fullName>
        <ecNumber evidence="2">3.1.2.6</ecNumber>
    </submittedName>
</protein>
<accession>D5BQ46</accession>
<dbReference type="SUPFAM" id="SSF52821">
    <property type="entry name" value="Rhodanese/Cell cycle control phosphatase"/>
    <property type="match status" value="1"/>
</dbReference>
<feature type="domain" description="Rhodanese" evidence="1">
    <location>
        <begin position="33"/>
        <end position="129"/>
    </location>
</feature>
<dbReference type="Proteomes" id="UP000007460">
    <property type="component" value="Chromosome"/>
</dbReference>
<dbReference type="OrthoDB" id="9807812at2"/>
<dbReference type="AlphaFoldDB" id="D5BQ46"/>
<keyword evidence="2" id="KW-0378">Hydrolase</keyword>
<dbReference type="GO" id="GO:0004792">
    <property type="term" value="F:thiosulfate-cyanide sulfurtransferase activity"/>
    <property type="evidence" value="ECO:0007669"/>
    <property type="project" value="TreeGrafter"/>
</dbReference>
<dbReference type="KEGG" id="apb:SAR116_0301"/>
<evidence type="ECO:0000313" key="3">
    <source>
        <dbReference type="Proteomes" id="UP000007460"/>
    </source>
</evidence>
<sequence>MPQNINKSVKDLVKAAISAVPTISVDDAMDLVGSPDHVFVDLRDGTEQAKTGIIEGAIASSRGMMEFHIDPESPVHKPEFNQDKTYVFYCASGGRSAMAALVAMDMGLSPVVNLAGGVGAWKKAGGVLS</sequence>
<dbReference type="PANTHER" id="PTHR44086:SF13">
    <property type="entry name" value="THIOSULFATE SULFURTRANSFERASE PSPE"/>
    <property type="match status" value="1"/>
</dbReference>
<dbReference type="SMART" id="SM00450">
    <property type="entry name" value="RHOD"/>
    <property type="match status" value="1"/>
</dbReference>
<organism evidence="2 3">
    <name type="scientific">Puniceispirillum marinum (strain IMCC1322)</name>
    <dbReference type="NCBI Taxonomy" id="488538"/>
    <lineage>
        <taxon>Bacteria</taxon>
        <taxon>Pseudomonadati</taxon>
        <taxon>Pseudomonadota</taxon>
        <taxon>Alphaproteobacteria</taxon>
        <taxon>Candidatus Puniceispirillales</taxon>
        <taxon>Candidatus Puniceispirillaceae</taxon>
        <taxon>Candidatus Puniceispirillum</taxon>
    </lineage>
</organism>
<dbReference type="InterPro" id="IPR036873">
    <property type="entry name" value="Rhodanese-like_dom_sf"/>
</dbReference>
<dbReference type="Pfam" id="PF00581">
    <property type="entry name" value="Rhodanese"/>
    <property type="match status" value="1"/>
</dbReference>
<dbReference type="GO" id="GO:0004416">
    <property type="term" value="F:hydroxyacylglutathione hydrolase activity"/>
    <property type="evidence" value="ECO:0007669"/>
    <property type="project" value="UniProtKB-EC"/>
</dbReference>
<dbReference type="STRING" id="488538.SAR116_0301"/>
<dbReference type="HOGENOM" id="CLU_089574_6_1_5"/>